<evidence type="ECO:0000313" key="2">
    <source>
        <dbReference type="EMBL" id="MBN8235364.1"/>
    </source>
</evidence>
<dbReference type="InterPro" id="IPR002109">
    <property type="entry name" value="Glutaredoxin"/>
</dbReference>
<keyword evidence="3" id="KW-1185">Reference proteome</keyword>
<dbReference type="SUPFAM" id="SSF52833">
    <property type="entry name" value="Thioredoxin-like"/>
    <property type="match status" value="1"/>
</dbReference>
<reference evidence="2 3" key="1">
    <citation type="submission" date="2020-12" db="EMBL/GenBank/DDBJ databases">
        <title>Oil enriched cultivation method for isolating marine PHA-producing bacteria.</title>
        <authorList>
            <person name="Zheng W."/>
            <person name="Yu S."/>
            <person name="Huang Y."/>
        </authorList>
    </citation>
    <scope>NUCLEOTIDE SEQUENCE [LARGE SCALE GENOMIC DNA]</scope>
    <source>
        <strain evidence="2 3">SY-2-6</strain>
    </source>
</reference>
<evidence type="ECO:0000313" key="3">
    <source>
        <dbReference type="Proteomes" id="UP000663970"/>
    </source>
</evidence>
<accession>A0ABS3DVK1</accession>
<dbReference type="RefSeq" id="WP_206933478.1">
    <property type="nucleotide sequence ID" value="NZ_JAEKJY010000002.1"/>
</dbReference>
<proteinExistence type="predicted"/>
<dbReference type="Gene3D" id="3.40.30.10">
    <property type="entry name" value="Glutaredoxin"/>
    <property type="match status" value="1"/>
</dbReference>
<feature type="domain" description="Glutaredoxin" evidence="1">
    <location>
        <begin position="3"/>
        <end position="54"/>
    </location>
</feature>
<evidence type="ECO:0000259" key="1">
    <source>
        <dbReference type="Pfam" id="PF00462"/>
    </source>
</evidence>
<dbReference type="Proteomes" id="UP000663970">
    <property type="component" value="Unassembled WGS sequence"/>
</dbReference>
<dbReference type="PROSITE" id="PS51354">
    <property type="entry name" value="GLUTAREDOXIN_2"/>
    <property type="match status" value="1"/>
</dbReference>
<dbReference type="InterPro" id="IPR036249">
    <property type="entry name" value="Thioredoxin-like_sf"/>
</dbReference>
<dbReference type="EMBL" id="JAEKJY010000002">
    <property type="protein sequence ID" value="MBN8235364.1"/>
    <property type="molecule type" value="Genomic_DNA"/>
</dbReference>
<sequence>MNVLYIMNGCPLCAEAVRHLKEEKYPFEAVSILEDPQARRKLKETIGEVYTPVLSHHGRMTKGKDILNLTGERMSP</sequence>
<organism evidence="2 3">
    <name type="scientific">Halobacillus kuroshimensis</name>
    <dbReference type="NCBI Taxonomy" id="302481"/>
    <lineage>
        <taxon>Bacteria</taxon>
        <taxon>Bacillati</taxon>
        <taxon>Bacillota</taxon>
        <taxon>Bacilli</taxon>
        <taxon>Bacillales</taxon>
        <taxon>Bacillaceae</taxon>
        <taxon>Halobacillus</taxon>
    </lineage>
</organism>
<name>A0ABS3DVK1_9BACI</name>
<protein>
    <submittedName>
        <fullName evidence="2">Glutaredoxin family protein</fullName>
    </submittedName>
</protein>
<comment type="caution">
    <text evidence="2">The sequence shown here is derived from an EMBL/GenBank/DDBJ whole genome shotgun (WGS) entry which is preliminary data.</text>
</comment>
<dbReference type="Pfam" id="PF00462">
    <property type="entry name" value="Glutaredoxin"/>
    <property type="match status" value="1"/>
</dbReference>
<gene>
    <name evidence="2" type="ORF">JF544_08870</name>
</gene>